<dbReference type="CDD" id="cd07808">
    <property type="entry name" value="ASKHA_NBD_FGGY_EcXK-like"/>
    <property type="match status" value="1"/>
</dbReference>
<proteinExistence type="inferred from homology"/>
<evidence type="ECO:0000313" key="14">
    <source>
        <dbReference type="Proteomes" id="UP000245390"/>
    </source>
</evidence>
<keyword evidence="3 8" id="KW-0808">Transferase</keyword>
<reference evidence="13 14" key="1">
    <citation type="submission" date="2018-05" db="EMBL/GenBank/DDBJ databases">
        <title>Genomic Encyclopedia of Type Strains, Phase IV (KMG-IV): sequencing the most valuable type-strain genomes for metagenomic binning, comparative biology and taxonomic classification.</title>
        <authorList>
            <person name="Goeker M."/>
        </authorList>
    </citation>
    <scope>NUCLEOTIDE SEQUENCE [LARGE SCALE GENOMIC DNA]</scope>
    <source>
        <strain evidence="13 14">DSM 103371</strain>
    </source>
</reference>
<comment type="similarity">
    <text evidence="1 8 9">Belongs to the FGGY kinase family.</text>
</comment>
<dbReference type="EC" id="2.7.1.17" evidence="8 10"/>
<accession>A0A316GT72</accession>
<keyword evidence="5 8" id="KW-0418">Kinase</keyword>
<evidence type="ECO:0000256" key="3">
    <source>
        <dbReference type="ARBA" id="ARBA00022679"/>
    </source>
</evidence>
<organism evidence="13 14">
    <name type="scientific">Silicimonas algicola</name>
    <dbReference type="NCBI Taxonomy" id="1826607"/>
    <lineage>
        <taxon>Bacteria</taxon>
        <taxon>Pseudomonadati</taxon>
        <taxon>Pseudomonadota</taxon>
        <taxon>Alphaproteobacteria</taxon>
        <taxon>Rhodobacterales</taxon>
        <taxon>Paracoccaceae</taxon>
    </lineage>
</organism>
<evidence type="ECO:0000256" key="8">
    <source>
        <dbReference type="HAMAP-Rule" id="MF_02220"/>
    </source>
</evidence>
<evidence type="ECO:0000313" key="13">
    <source>
        <dbReference type="EMBL" id="PWK58247.1"/>
    </source>
</evidence>
<dbReference type="PROSITE" id="PS00933">
    <property type="entry name" value="FGGY_KINASES_1"/>
    <property type="match status" value="1"/>
</dbReference>
<dbReference type="NCBIfam" id="TIGR01312">
    <property type="entry name" value="XylB"/>
    <property type="match status" value="1"/>
</dbReference>
<evidence type="ECO:0000256" key="10">
    <source>
        <dbReference type="RuleBase" id="RU364073"/>
    </source>
</evidence>
<name>A0A316GT72_9RHOB</name>
<comment type="catalytic activity">
    <reaction evidence="8 10">
        <text>D-xylulose + ATP = D-xylulose 5-phosphate + ADP + H(+)</text>
        <dbReference type="Rhea" id="RHEA:10964"/>
        <dbReference type="ChEBI" id="CHEBI:15378"/>
        <dbReference type="ChEBI" id="CHEBI:17140"/>
        <dbReference type="ChEBI" id="CHEBI:30616"/>
        <dbReference type="ChEBI" id="CHEBI:57737"/>
        <dbReference type="ChEBI" id="CHEBI:456216"/>
        <dbReference type="EC" id="2.7.1.17"/>
    </reaction>
</comment>
<evidence type="ECO:0000256" key="9">
    <source>
        <dbReference type="RuleBase" id="RU003733"/>
    </source>
</evidence>
<dbReference type="InterPro" id="IPR018483">
    <property type="entry name" value="Carb_kinase_FGGY_CS"/>
</dbReference>
<dbReference type="PROSITE" id="PS00445">
    <property type="entry name" value="FGGY_KINASES_2"/>
    <property type="match status" value="1"/>
</dbReference>
<dbReference type="AlphaFoldDB" id="A0A316GT72"/>
<feature type="binding site" evidence="8">
    <location>
        <begin position="84"/>
        <end position="85"/>
    </location>
    <ligand>
        <name>substrate</name>
    </ligand>
</feature>
<feature type="domain" description="Carbohydrate kinase FGGY C-terminal" evidence="12">
    <location>
        <begin position="258"/>
        <end position="441"/>
    </location>
</feature>
<dbReference type="SUPFAM" id="SSF53067">
    <property type="entry name" value="Actin-like ATPase domain"/>
    <property type="match status" value="2"/>
</dbReference>
<keyword evidence="6 8" id="KW-0067">ATP-binding</keyword>
<dbReference type="PANTHER" id="PTHR43095:SF6">
    <property type="entry name" value="XYLULOSE KINASE"/>
    <property type="match status" value="1"/>
</dbReference>
<dbReference type="PIRSF" id="PIRSF000538">
    <property type="entry name" value="GlpK"/>
    <property type="match status" value="1"/>
</dbReference>
<dbReference type="InterPro" id="IPR050406">
    <property type="entry name" value="FGGY_Carb_Kinase"/>
</dbReference>
<keyword evidence="2 8" id="KW-0859">Xylose metabolism</keyword>
<sequence length="490" mass="51632">MATGGIWLGIDLGTSGVKTLMMDGDQRVVATAHAPLDVDRPRPGWSEQDPAQWWSATEATLDELARTQPERMARVRGIGLSGHMHGATLLGADDRVLRPCILWNDGRSAEECSILEDKADFRGIGGNLVMPGFTAPKLEWVRRHEPEVFEQVAKVLLPKDYLRLLLTGEYISEMSDSAGTLWLDVGRRCWSPELLAATGLDEGQMPSLVEGSEPAGRLRSELAQRWGMAKPPIVAGGGGDNAASAAGVGAVKPGAGFASLGTSGVLFVATDGFAPNTAQAVHAFCHAVPDVWHQMGVILSATDTLNWLSRITGREPSALTDGIDATTPARAVLTFLPYLSGERTPHNDAGARGALVGMSQATSVEDIARAALEGVTYAFVDSFDALAAAGTRPELVYAIGGGARSLAWVQMIADASGSPLHLPTAGDYGAAFGAARLGYCAAEGADPLEFCAPAPIERTIEPNAVMAAYHADNLARYRALYPGTRPVLPA</sequence>
<keyword evidence="4 8" id="KW-0547">Nucleotide-binding</keyword>
<dbReference type="GO" id="GO:0042732">
    <property type="term" value="P:D-xylose metabolic process"/>
    <property type="evidence" value="ECO:0007669"/>
    <property type="project" value="UniProtKB-KW"/>
</dbReference>
<keyword evidence="7 8" id="KW-0119">Carbohydrate metabolism</keyword>
<dbReference type="Pfam" id="PF02782">
    <property type="entry name" value="FGGY_C"/>
    <property type="match status" value="1"/>
</dbReference>
<evidence type="ECO:0000256" key="6">
    <source>
        <dbReference type="ARBA" id="ARBA00022840"/>
    </source>
</evidence>
<feature type="domain" description="Carbohydrate kinase FGGY N-terminal" evidence="11">
    <location>
        <begin position="6"/>
        <end position="247"/>
    </location>
</feature>
<evidence type="ECO:0000259" key="11">
    <source>
        <dbReference type="Pfam" id="PF00370"/>
    </source>
</evidence>
<dbReference type="Gene3D" id="3.30.420.40">
    <property type="match status" value="2"/>
</dbReference>
<dbReference type="InterPro" id="IPR043129">
    <property type="entry name" value="ATPase_NBD"/>
</dbReference>
<comment type="caution">
    <text evidence="13">The sequence shown here is derived from an EMBL/GenBank/DDBJ whole genome shotgun (WGS) entry which is preliminary data.</text>
</comment>
<evidence type="ECO:0000256" key="5">
    <source>
        <dbReference type="ARBA" id="ARBA00022777"/>
    </source>
</evidence>
<dbReference type="InterPro" id="IPR000577">
    <property type="entry name" value="Carb_kinase_FGGY"/>
</dbReference>
<dbReference type="EMBL" id="QGGV01000001">
    <property type="protein sequence ID" value="PWK58247.1"/>
    <property type="molecule type" value="Genomic_DNA"/>
</dbReference>
<dbReference type="PANTHER" id="PTHR43095">
    <property type="entry name" value="SUGAR KINASE"/>
    <property type="match status" value="1"/>
</dbReference>
<dbReference type="Pfam" id="PF00370">
    <property type="entry name" value="FGGY_N"/>
    <property type="match status" value="1"/>
</dbReference>
<evidence type="ECO:0000259" key="12">
    <source>
        <dbReference type="Pfam" id="PF02782"/>
    </source>
</evidence>
<dbReference type="GO" id="GO:0005998">
    <property type="term" value="P:xylulose catabolic process"/>
    <property type="evidence" value="ECO:0007669"/>
    <property type="project" value="UniProtKB-UniRule"/>
</dbReference>
<evidence type="ECO:0000256" key="1">
    <source>
        <dbReference type="ARBA" id="ARBA00009156"/>
    </source>
</evidence>
<feature type="site" description="Important for activity" evidence="8">
    <location>
        <position position="11"/>
    </location>
</feature>
<dbReference type="InterPro" id="IPR018485">
    <property type="entry name" value="FGGY_C"/>
</dbReference>
<comment type="function">
    <text evidence="8">Catalyzes the phosphorylation of D-xylulose to D-xylulose 5-phosphate.</text>
</comment>
<dbReference type="GO" id="GO:0005524">
    <property type="term" value="F:ATP binding"/>
    <property type="evidence" value="ECO:0007669"/>
    <property type="project" value="UniProtKB-UniRule"/>
</dbReference>
<keyword evidence="14" id="KW-1185">Reference proteome</keyword>
<evidence type="ECO:0000256" key="7">
    <source>
        <dbReference type="ARBA" id="ARBA00023277"/>
    </source>
</evidence>
<dbReference type="Proteomes" id="UP000245390">
    <property type="component" value="Unassembled WGS sequence"/>
</dbReference>
<gene>
    <name evidence="8 10" type="primary">xylB</name>
    <name evidence="13" type="ORF">C8D95_10152</name>
</gene>
<dbReference type="RefSeq" id="WP_241239769.1">
    <property type="nucleotide sequence ID" value="NZ_CP034588.1"/>
</dbReference>
<dbReference type="InterPro" id="IPR006000">
    <property type="entry name" value="Xylulokinase"/>
</dbReference>
<evidence type="ECO:0000256" key="2">
    <source>
        <dbReference type="ARBA" id="ARBA00022629"/>
    </source>
</evidence>
<evidence type="ECO:0000256" key="4">
    <source>
        <dbReference type="ARBA" id="ARBA00022741"/>
    </source>
</evidence>
<dbReference type="HAMAP" id="MF_02220">
    <property type="entry name" value="XylB"/>
    <property type="match status" value="1"/>
</dbReference>
<feature type="active site" description="Proton acceptor" evidence="8">
    <location>
        <position position="240"/>
    </location>
</feature>
<dbReference type="InterPro" id="IPR018484">
    <property type="entry name" value="FGGY_N"/>
</dbReference>
<dbReference type="GO" id="GO:0004856">
    <property type="term" value="F:D-xylulokinase activity"/>
    <property type="evidence" value="ECO:0007669"/>
    <property type="project" value="UniProtKB-UniRule"/>
</dbReference>
<protein>
    <recommendedName>
        <fullName evidence="8 10">Xylulose kinase</fullName>
        <shortName evidence="8 10">Xylulokinase</shortName>
        <ecNumber evidence="8 10">2.7.1.17</ecNumber>
    </recommendedName>
</protein>